<dbReference type="Gene3D" id="3.40.50.2300">
    <property type="match status" value="2"/>
</dbReference>
<dbReference type="Proteomes" id="UP000027746">
    <property type="component" value="Unassembled WGS sequence"/>
</dbReference>
<name>A0A073IU78_9RHOB</name>
<dbReference type="EMBL" id="JAMD01000023">
    <property type="protein sequence ID" value="KEJ93893.1"/>
    <property type="molecule type" value="Genomic_DNA"/>
</dbReference>
<evidence type="ECO:0000256" key="2">
    <source>
        <dbReference type="ARBA" id="ARBA00022448"/>
    </source>
</evidence>
<dbReference type="InterPro" id="IPR051010">
    <property type="entry name" value="BCAA_transport"/>
</dbReference>
<comment type="similarity">
    <text evidence="1">Belongs to the leucine-binding protein family.</text>
</comment>
<dbReference type="RefSeq" id="WP_037931254.1">
    <property type="nucleotide sequence ID" value="NZ_CP086770.1"/>
</dbReference>
<dbReference type="Pfam" id="PF13458">
    <property type="entry name" value="Peripla_BP_6"/>
    <property type="match status" value="1"/>
</dbReference>
<evidence type="ECO:0000259" key="6">
    <source>
        <dbReference type="Pfam" id="PF13458"/>
    </source>
</evidence>
<gene>
    <name evidence="8" type="ORF">JQX14_14625</name>
    <name evidence="7" type="ORF">SUH3_12335</name>
</gene>
<evidence type="ECO:0000313" key="7">
    <source>
        <dbReference type="EMBL" id="KEJ93893.1"/>
    </source>
</evidence>
<dbReference type="PANTHER" id="PTHR30483">
    <property type="entry name" value="LEUCINE-SPECIFIC-BINDING PROTEIN"/>
    <property type="match status" value="1"/>
</dbReference>
<dbReference type="SUPFAM" id="SSF53822">
    <property type="entry name" value="Periplasmic binding protein-like I"/>
    <property type="match status" value="1"/>
</dbReference>
<comment type="caution">
    <text evidence="7">The sequence shown here is derived from an EMBL/GenBank/DDBJ whole genome shotgun (WGS) entry which is preliminary data.</text>
</comment>
<dbReference type="InterPro" id="IPR000709">
    <property type="entry name" value="Leu_Ile_Val-bd"/>
</dbReference>
<keyword evidence="9" id="KW-1185">Reference proteome</keyword>
<dbReference type="PANTHER" id="PTHR30483:SF38">
    <property type="entry name" value="BLR7848 PROTEIN"/>
    <property type="match status" value="1"/>
</dbReference>
<dbReference type="CDD" id="cd06333">
    <property type="entry name" value="PBP1_ABC_RPA1789-like"/>
    <property type="match status" value="1"/>
</dbReference>
<dbReference type="InterPro" id="IPR028082">
    <property type="entry name" value="Peripla_BP_I"/>
</dbReference>
<feature type="signal peptide" evidence="5">
    <location>
        <begin position="1"/>
        <end position="22"/>
    </location>
</feature>
<dbReference type="Proteomes" id="UP000809337">
    <property type="component" value="Unassembled WGS sequence"/>
</dbReference>
<evidence type="ECO:0000313" key="8">
    <source>
        <dbReference type="EMBL" id="MBM2355783.1"/>
    </source>
</evidence>
<feature type="domain" description="Leucine-binding protein" evidence="6">
    <location>
        <begin position="25"/>
        <end position="372"/>
    </location>
</feature>
<protein>
    <submittedName>
        <fullName evidence="7">ABC transporter substrate-binding protein</fullName>
    </submittedName>
</protein>
<reference evidence="8" key="2">
    <citation type="submission" date="2021-01" db="EMBL/GenBank/DDBJ databases">
        <title>Diatom-associated Roseobacters Show Island Model of Population Structure.</title>
        <authorList>
            <person name="Qu L."/>
            <person name="Feng X."/>
            <person name="Chen Y."/>
            <person name="Li L."/>
            <person name="Wang X."/>
            <person name="Hu Z."/>
            <person name="Wang H."/>
            <person name="Luo H."/>
        </authorList>
    </citation>
    <scope>NUCLEOTIDE SEQUENCE</scope>
    <source>
        <strain evidence="8">SM26-45</strain>
    </source>
</reference>
<evidence type="ECO:0000256" key="1">
    <source>
        <dbReference type="ARBA" id="ARBA00010062"/>
    </source>
</evidence>
<dbReference type="PRINTS" id="PR00337">
    <property type="entry name" value="LEUILEVALBP"/>
</dbReference>
<dbReference type="OrthoDB" id="9803275at2"/>
<reference evidence="7 9" key="1">
    <citation type="submission" date="2014-01" db="EMBL/GenBank/DDBJ databases">
        <title>Sulfitobacter sp. H3 (MCCC 1A00686) Genome Sequencing.</title>
        <authorList>
            <person name="Lai Q."/>
            <person name="Hong Z."/>
        </authorList>
    </citation>
    <scope>NUCLEOTIDE SEQUENCE [LARGE SCALE GENOMIC DNA]</scope>
    <source>
        <strain evidence="7 9">H3</strain>
    </source>
</reference>
<proteinExistence type="inferred from homology"/>
<keyword evidence="4" id="KW-0029">Amino-acid transport</keyword>
<organism evidence="7 9">
    <name type="scientific">Pseudosulfitobacter pseudonitzschiae</name>
    <dbReference type="NCBI Taxonomy" id="1402135"/>
    <lineage>
        <taxon>Bacteria</taxon>
        <taxon>Pseudomonadati</taxon>
        <taxon>Pseudomonadota</taxon>
        <taxon>Alphaproteobacteria</taxon>
        <taxon>Rhodobacterales</taxon>
        <taxon>Roseobacteraceae</taxon>
        <taxon>Pseudosulfitobacter</taxon>
    </lineage>
</organism>
<keyword evidence="3 5" id="KW-0732">Signal</keyword>
<evidence type="ECO:0000256" key="4">
    <source>
        <dbReference type="ARBA" id="ARBA00022970"/>
    </source>
</evidence>
<keyword evidence="2" id="KW-0813">Transport</keyword>
<dbReference type="GO" id="GO:0006865">
    <property type="term" value="P:amino acid transport"/>
    <property type="evidence" value="ECO:0007669"/>
    <property type="project" value="UniProtKB-KW"/>
</dbReference>
<dbReference type="InterPro" id="IPR028081">
    <property type="entry name" value="Leu-bd"/>
</dbReference>
<sequence length="379" mass="40626">MKKVVKLAALGAALTIAGGVQAADPVRIGAVVSQTGPAAFLGEPAAITLKHYVEKLNEDGGLLGRPVELVLYDDASDANTARTYATRLVEDDEVSAVIGTSTTGATLAMISVFEDAEVPLVSLAAGIQIIEPVNPYVFKTPHTDRMVCERVMIEFSERSFDQVALMTGTGGVGKSVRKECTEQAEKRGIEIIADETFNPKDVDMSPQLTKIKNTPGVDAVFVGGFGQPLAVVSRNYKQLGIEIPQYHSHGSASKVYVEMSDGGAENARVTAPLLVIADQLSEDNPLRPRAVEYTKAFRDLTGEDVSTFGGYAYDALLLISDAIKRADSDDPQDVRDALEATKDLPGVTGMFNMSAEDHLGIDHSSLYMVTVKDSEWVLE</sequence>
<feature type="chain" id="PRO_5041036011" evidence="5">
    <location>
        <begin position="23"/>
        <end position="379"/>
    </location>
</feature>
<accession>A0A073IU78</accession>
<dbReference type="EMBL" id="JAFBWN010000009">
    <property type="protein sequence ID" value="MBM2355783.1"/>
    <property type="molecule type" value="Genomic_DNA"/>
</dbReference>
<evidence type="ECO:0000256" key="5">
    <source>
        <dbReference type="SAM" id="SignalP"/>
    </source>
</evidence>
<evidence type="ECO:0000313" key="9">
    <source>
        <dbReference type="Proteomes" id="UP000027746"/>
    </source>
</evidence>
<dbReference type="AlphaFoldDB" id="A0A073IU78"/>
<evidence type="ECO:0000256" key="3">
    <source>
        <dbReference type="ARBA" id="ARBA00022729"/>
    </source>
</evidence>